<comment type="pathway">
    <text evidence="3">Secondary metabolite metabolism; methylglyoxal degradation; (R)-lactate from methylglyoxal: step 2/2.</text>
</comment>
<dbReference type="Pfam" id="PF00753">
    <property type="entry name" value="Lactamase_B"/>
    <property type="match status" value="1"/>
</dbReference>
<comment type="catalytic activity">
    <reaction evidence="1">
        <text>an S-(2-hydroxyacyl)glutathione + H2O = a 2-hydroxy carboxylate + glutathione + H(+)</text>
        <dbReference type="Rhea" id="RHEA:21864"/>
        <dbReference type="ChEBI" id="CHEBI:15377"/>
        <dbReference type="ChEBI" id="CHEBI:15378"/>
        <dbReference type="ChEBI" id="CHEBI:57925"/>
        <dbReference type="ChEBI" id="CHEBI:58896"/>
        <dbReference type="ChEBI" id="CHEBI:71261"/>
        <dbReference type="EC" id="3.1.2.6"/>
    </reaction>
</comment>
<reference evidence="11" key="1">
    <citation type="submission" date="2018-06" db="EMBL/GenBank/DDBJ databases">
        <authorList>
            <person name="Zhirakovskaya E."/>
        </authorList>
    </citation>
    <scope>NUCLEOTIDE SEQUENCE</scope>
</reference>
<dbReference type="PIRSF" id="PIRSF005457">
    <property type="entry name" value="Glx"/>
    <property type="match status" value="1"/>
</dbReference>
<dbReference type="EC" id="3.1.2.6" evidence="5"/>
<dbReference type="SMART" id="SM00849">
    <property type="entry name" value="Lactamase_B"/>
    <property type="match status" value="1"/>
</dbReference>
<sequence length="255" mass="28719">MTISIEQFEFHQDNLGFLLHDNQTGATVAIDAGHEEKIQAALQKRGWQLSHILITHHDWDHTDGILSLKKQFNVRVFGPKQQAHKIKGLDELLEGGDTINVGNIELQVIETSGHTKGHISFFNPKYFKLFCGDALFSLGCGRMRESDAKTMWEGLDRLRQLPDQTDVYCGHEYSADNARFALSIDPDNLVLQKRAEEIKTLRAANRSTIPFNLGVDKKANPFLRADDKELGARMSFNSNDPAGVFAVIRKAKDIF</sequence>
<comment type="similarity">
    <text evidence="4">Belongs to the metallo-beta-lactamase superfamily. Glyoxalase II family.</text>
</comment>
<dbReference type="AlphaFoldDB" id="A0A3B0THR5"/>
<dbReference type="GO" id="GO:0004416">
    <property type="term" value="F:hydroxyacylglutathione hydrolase activity"/>
    <property type="evidence" value="ECO:0007669"/>
    <property type="project" value="UniProtKB-EC"/>
</dbReference>
<evidence type="ECO:0000256" key="5">
    <source>
        <dbReference type="ARBA" id="ARBA00011917"/>
    </source>
</evidence>
<evidence type="ECO:0000256" key="6">
    <source>
        <dbReference type="ARBA" id="ARBA00022723"/>
    </source>
</evidence>
<dbReference type="InterPro" id="IPR032282">
    <property type="entry name" value="HAGH_C"/>
</dbReference>
<evidence type="ECO:0000313" key="11">
    <source>
        <dbReference type="EMBL" id="VAW18211.1"/>
    </source>
</evidence>
<dbReference type="InterPro" id="IPR035680">
    <property type="entry name" value="Clx_II_MBL"/>
</dbReference>
<dbReference type="GO" id="GO:0046872">
    <property type="term" value="F:metal ion binding"/>
    <property type="evidence" value="ECO:0007669"/>
    <property type="project" value="UniProtKB-KW"/>
</dbReference>
<organism evidence="11">
    <name type="scientific">hydrothermal vent metagenome</name>
    <dbReference type="NCBI Taxonomy" id="652676"/>
    <lineage>
        <taxon>unclassified sequences</taxon>
        <taxon>metagenomes</taxon>
        <taxon>ecological metagenomes</taxon>
    </lineage>
</organism>
<evidence type="ECO:0000256" key="4">
    <source>
        <dbReference type="ARBA" id="ARBA00006759"/>
    </source>
</evidence>
<evidence type="ECO:0000256" key="3">
    <source>
        <dbReference type="ARBA" id="ARBA00004963"/>
    </source>
</evidence>
<dbReference type="InterPro" id="IPR050110">
    <property type="entry name" value="Glyoxalase_II_hydrolase"/>
</dbReference>
<comment type="cofactor">
    <cofactor evidence="2">
        <name>Zn(2+)</name>
        <dbReference type="ChEBI" id="CHEBI:29105"/>
    </cofactor>
</comment>
<evidence type="ECO:0000256" key="8">
    <source>
        <dbReference type="ARBA" id="ARBA00022833"/>
    </source>
</evidence>
<dbReference type="EMBL" id="UOEQ01000167">
    <property type="protein sequence ID" value="VAW18211.1"/>
    <property type="molecule type" value="Genomic_DNA"/>
</dbReference>
<proteinExistence type="inferred from homology"/>
<keyword evidence="6" id="KW-0479">Metal-binding</keyword>
<dbReference type="Gene3D" id="3.60.15.10">
    <property type="entry name" value="Ribonuclease Z/Hydroxyacylglutathione hydrolase-like"/>
    <property type="match status" value="1"/>
</dbReference>
<dbReference type="NCBIfam" id="TIGR03413">
    <property type="entry name" value="GSH_gloB"/>
    <property type="match status" value="1"/>
</dbReference>
<dbReference type="HAMAP" id="MF_01374">
    <property type="entry name" value="Glyoxalase_2"/>
    <property type="match status" value="1"/>
</dbReference>
<evidence type="ECO:0000256" key="2">
    <source>
        <dbReference type="ARBA" id="ARBA00001947"/>
    </source>
</evidence>
<dbReference type="InterPro" id="IPR001279">
    <property type="entry name" value="Metallo-B-lactamas"/>
</dbReference>
<protein>
    <recommendedName>
        <fullName evidence="5">hydroxyacylglutathione hydrolase</fullName>
        <ecNumber evidence="5">3.1.2.6</ecNumber>
    </recommendedName>
    <alternativeName>
        <fullName evidence="9">Glyoxalase II</fullName>
    </alternativeName>
</protein>
<dbReference type="PANTHER" id="PTHR43705">
    <property type="entry name" value="HYDROXYACYLGLUTATHIONE HYDROLASE"/>
    <property type="match status" value="1"/>
</dbReference>
<evidence type="ECO:0000256" key="1">
    <source>
        <dbReference type="ARBA" id="ARBA00001623"/>
    </source>
</evidence>
<dbReference type="GO" id="GO:0019243">
    <property type="term" value="P:methylglyoxal catabolic process to D-lactate via S-lactoyl-glutathione"/>
    <property type="evidence" value="ECO:0007669"/>
    <property type="project" value="InterPro"/>
</dbReference>
<accession>A0A3B0THR5</accession>
<dbReference type="SUPFAM" id="SSF56281">
    <property type="entry name" value="Metallo-hydrolase/oxidoreductase"/>
    <property type="match status" value="1"/>
</dbReference>
<gene>
    <name evidence="11" type="ORF">MNBD_ALPHA11-286</name>
</gene>
<dbReference type="InterPro" id="IPR036866">
    <property type="entry name" value="RibonucZ/Hydroxyglut_hydro"/>
</dbReference>
<evidence type="ECO:0000256" key="7">
    <source>
        <dbReference type="ARBA" id="ARBA00022801"/>
    </source>
</evidence>
<feature type="domain" description="Metallo-beta-lactamase" evidence="10">
    <location>
        <begin position="13"/>
        <end position="171"/>
    </location>
</feature>
<dbReference type="InterPro" id="IPR017782">
    <property type="entry name" value="Hydroxyacylglutathione_Hdrlase"/>
</dbReference>
<keyword evidence="7 11" id="KW-0378">Hydrolase</keyword>
<evidence type="ECO:0000259" key="10">
    <source>
        <dbReference type="SMART" id="SM00849"/>
    </source>
</evidence>
<keyword evidence="8" id="KW-0862">Zinc</keyword>
<evidence type="ECO:0000256" key="9">
    <source>
        <dbReference type="ARBA" id="ARBA00031044"/>
    </source>
</evidence>
<name>A0A3B0THR5_9ZZZZ</name>
<dbReference type="Pfam" id="PF16123">
    <property type="entry name" value="HAGH_C"/>
    <property type="match status" value="1"/>
</dbReference>
<dbReference type="CDD" id="cd07723">
    <property type="entry name" value="hydroxyacylglutathione_hydrolase_MBL-fold"/>
    <property type="match status" value="1"/>
</dbReference>
<dbReference type="PANTHER" id="PTHR43705:SF1">
    <property type="entry name" value="HYDROXYACYLGLUTATHIONE HYDROLASE GLOB"/>
    <property type="match status" value="1"/>
</dbReference>